<evidence type="ECO:0000256" key="2">
    <source>
        <dbReference type="ARBA" id="ARBA00022553"/>
    </source>
</evidence>
<keyword evidence="2" id="KW-0597">Phosphoprotein</keyword>
<dbReference type="InterPro" id="IPR009081">
    <property type="entry name" value="PP-bd_ACP"/>
</dbReference>
<accession>A0ABR2HTX9</accession>
<dbReference type="Pfam" id="PF00550">
    <property type="entry name" value="PP-binding"/>
    <property type="match status" value="1"/>
</dbReference>
<reference evidence="4 5" key="1">
    <citation type="journal article" date="2024" name="IMA Fungus">
        <title>Apiospora arundinis, a panoply of carbohydrate-active enzymes and secondary metabolites.</title>
        <authorList>
            <person name="Sorensen T."/>
            <person name="Petersen C."/>
            <person name="Muurmann A.T."/>
            <person name="Christiansen J.V."/>
            <person name="Brundto M.L."/>
            <person name="Overgaard C.K."/>
            <person name="Boysen A.T."/>
            <person name="Wollenberg R.D."/>
            <person name="Larsen T.O."/>
            <person name="Sorensen J.L."/>
            <person name="Nielsen K.L."/>
            <person name="Sondergaard T.E."/>
        </authorList>
    </citation>
    <scope>NUCLEOTIDE SEQUENCE [LARGE SCALE GENOMIC DNA]</scope>
    <source>
        <strain evidence="4 5">AAU 773</strain>
    </source>
</reference>
<keyword evidence="5" id="KW-1185">Reference proteome</keyword>
<sequence length="143" mass="15531">MPLDQLPVTPNGKLDYAVLEALPLPENYSASSSPSATPTESDNEDVAGVNVGFSVNENQTRKKQQLTAMETKLRAIWVDLMEPAVRAVDIGPRSGVFAVGGSSLLLVHLLHTVHRLLEVKVHLRVLREAPDLRAMAAAIEKQT</sequence>
<organism evidence="4 5">
    <name type="scientific">Apiospora arundinis</name>
    <dbReference type="NCBI Taxonomy" id="335852"/>
    <lineage>
        <taxon>Eukaryota</taxon>
        <taxon>Fungi</taxon>
        <taxon>Dikarya</taxon>
        <taxon>Ascomycota</taxon>
        <taxon>Pezizomycotina</taxon>
        <taxon>Sordariomycetes</taxon>
        <taxon>Xylariomycetidae</taxon>
        <taxon>Amphisphaeriales</taxon>
        <taxon>Apiosporaceae</taxon>
        <taxon>Apiospora</taxon>
    </lineage>
</organism>
<evidence type="ECO:0000259" key="3">
    <source>
        <dbReference type="PROSITE" id="PS50075"/>
    </source>
</evidence>
<dbReference type="Proteomes" id="UP001390339">
    <property type="component" value="Unassembled WGS sequence"/>
</dbReference>
<evidence type="ECO:0000313" key="5">
    <source>
        <dbReference type="Proteomes" id="UP001390339"/>
    </source>
</evidence>
<keyword evidence="1" id="KW-0596">Phosphopantetheine</keyword>
<gene>
    <name evidence="4" type="ORF">PGQ11_014772</name>
</gene>
<evidence type="ECO:0000256" key="1">
    <source>
        <dbReference type="ARBA" id="ARBA00022450"/>
    </source>
</evidence>
<dbReference type="SUPFAM" id="SSF47336">
    <property type="entry name" value="ACP-like"/>
    <property type="match status" value="1"/>
</dbReference>
<evidence type="ECO:0000313" key="4">
    <source>
        <dbReference type="EMBL" id="KAK8852293.1"/>
    </source>
</evidence>
<dbReference type="PROSITE" id="PS50075">
    <property type="entry name" value="CARRIER"/>
    <property type="match status" value="1"/>
</dbReference>
<dbReference type="PANTHER" id="PTHR44845">
    <property type="entry name" value="CARRIER DOMAIN-CONTAINING PROTEIN"/>
    <property type="match status" value="1"/>
</dbReference>
<dbReference type="EMBL" id="JAPCWZ010000009">
    <property type="protein sequence ID" value="KAK8852293.1"/>
    <property type="molecule type" value="Genomic_DNA"/>
</dbReference>
<dbReference type="PANTHER" id="PTHR44845:SF1">
    <property type="entry name" value="L-2-AMINOADIPATE REDUCTASE"/>
    <property type="match status" value="1"/>
</dbReference>
<dbReference type="InterPro" id="IPR036736">
    <property type="entry name" value="ACP-like_sf"/>
</dbReference>
<feature type="domain" description="Carrier" evidence="3">
    <location>
        <begin position="64"/>
        <end position="143"/>
    </location>
</feature>
<dbReference type="InterPro" id="IPR006162">
    <property type="entry name" value="Ppantetheine_attach_site"/>
</dbReference>
<dbReference type="Gene3D" id="1.10.1200.10">
    <property type="entry name" value="ACP-like"/>
    <property type="match status" value="1"/>
</dbReference>
<comment type="caution">
    <text evidence="4">The sequence shown here is derived from an EMBL/GenBank/DDBJ whole genome shotgun (WGS) entry which is preliminary data.</text>
</comment>
<protein>
    <submittedName>
        <fullName evidence="4">Hybrid PKS-NRPS synthetase lepA</fullName>
    </submittedName>
</protein>
<dbReference type="PROSITE" id="PS00012">
    <property type="entry name" value="PHOSPHOPANTETHEINE"/>
    <property type="match status" value="1"/>
</dbReference>
<name>A0ABR2HTX9_9PEZI</name>
<proteinExistence type="predicted"/>